<feature type="compositionally biased region" description="Low complexity" evidence="1">
    <location>
        <begin position="244"/>
        <end position="257"/>
    </location>
</feature>
<name>A0A9P0ACJ3_BEMTA</name>
<reference evidence="3" key="1">
    <citation type="submission" date="2021-12" db="EMBL/GenBank/DDBJ databases">
        <authorList>
            <person name="King R."/>
        </authorList>
    </citation>
    <scope>NUCLEOTIDE SEQUENCE</scope>
</reference>
<proteinExistence type="predicted"/>
<keyword evidence="4" id="KW-1185">Reference proteome</keyword>
<feature type="region of interest" description="Disordered" evidence="1">
    <location>
        <begin position="239"/>
        <end position="263"/>
    </location>
</feature>
<accession>A0A9P0ACJ3</accession>
<evidence type="ECO:0000259" key="2">
    <source>
        <dbReference type="Pfam" id="PF06278"/>
    </source>
</evidence>
<dbReference type="Proteomes" id="UP001152759">
    <property type="component" value="Chromosome 3"/>
</dbReference>
<dbReference type="EMBL" id="OU963864">
    <property type="protein sequence ID" value="CAH0387703.1"/>
    <property type="molecule type" value="Genomic_DNA"/>
</dbReference>
<dbReference type="InterPro" id="IPR009378">
    <property type="entry name" value="H2_N"/>
</dbReference>
<evidence type="ECO:0000256" key="1">
    <source>
        <dbReference type="SAM" id="MobiDB-lite"/>
    </source>
</evidence>
<dbReference type="AlphaFoldDB" id="A0A9P0ACJ3"/>
<feature type="domain" description="Condensin II complex subunit H2 N-terminal" evidence="2">
    <location>
        <begin position="31"/>
        <end position="89"/>
    </location>
</feature>
<sequence>MAPEPLDIFEHELLFKATDISEHELLFKATNFTKLASVDMCQYLEAYMRNIRNLYHNSSAVKEINFAEAAMVIQNSSIIFAKNVDSIWARAMNIRLALSATMNVITEGSLNHSSGTQAVFGQGANPSAYILPVSAVMGKENLNSQINWEALLASRVPISFDFNVMDHVSDGNYTHVLVDTSDSSSLQNFPQDPPFELNKTSSSALPIQDSILQDPVADLIQPTSSSLTLQDSIFQDPVVEPTKPSSSILQTSPLSSQNSVQIDSPKLKKKKNILIKDK</sequence>
<organism evidence="3 4">
    <name type="scientific">Bemisia tabaci</name>
    <name type="common">Sweetpotato whitefly</name>
    <name type="synonym">Aleurodes tabaci</name>
    <dbReference type="NCBI Taxonomy" id="7038"/>
    <lineage>
        <taxon>Eukaryota</taxon>
        <taxon>Metazoa</taxon>
        <taxon>Ecdysozoa</taxon>
        <taxon>Arthropoda</taxon>
        <taxon>Hexapoda</taxon>
        <taxon>Insecta</taxon>
        <taxon>Pterygota</taxon>
        <taxon>Neoptera</taxon>
        <taxon>Paraneoptera</taxon>
        <taxon>Hemiptera</taxon>
        <taxon>Sternorrhyncha</taxon>
        <taxon>Aleyrodoidea</taxon>
        <taxon>Aleyrodidae</taxon>
        <taxon>Aleyrodinae</taxon>
        <taxon>Bemisia</taxon>
    </lineage>
</organism>
<evidence type="ECO:0000313" key="3">
    <source>
        <dbReference type="EMBL" id="CAH0387703.1"/>
    </source>
</evidence>
<dbReference type="Pfam" id="PF06278">
    <property type="entry name" value="CNDH2_N"/>
    <property type="match status" value="1"/>
</dbReference>
<gene>
    <name evidence="3" type="ORF">BEMITA_LOCUS6683</name>
</gene>
<protein>
    <recommendedName>
        <fullName evidence="2">Condensin II complex subunit H2 N-terminal domain-containing protein</fullName>
    </recommendedName>
</protein>
<evidence type="ECO:0000313" key="4">
    <source>
        <dbReference type="Proteomes" id="UP001152759"/>
    </source>
</evidence>